<sequence length="210" mass="23625">MDLQAWDNVISIASNAVTGLSVVAGVIFGGVKLQEMVKNKKMEQAFASAIALKGEIDATRGRYNRMRFDLTRIMTFIDTLAKSGQKVDQESYYQIQGSLRDMAENTFRIGSCFVKVSHYNVAIKQPAWEPFNALLHSAGETQIAISKLVNLITQALLKEQITTEEFETIRNLYDEHGEQMKGVNYAIAGIDIIKFDELFDFSKVNKKSRD</sequence>
<evidence type="ECO:0000256" key="1">
    <source>
        <dbReference type="SAM" id="Phobius"/>
    </source>
</evidence>
<dbReference type="Proteomes" id="UP000317812">
    <property type="component" value="Chromosome"/>
</dbReference>
<name>A0AAP9DE60_9ENTR</name>
<keyword evidence="1" id="KW-0812">Transmembrane</keyword>
<keyword evidence="1" id="KW-0472">Membrane</keyword>
<keyword evidence="1" id="KW-1133">Transmembrane helix</keyword>
<reference evidence="2 3" key="1">
    <citation type="submission" date="2019-01" db="EMBL/GenBank/DDBJ databases">
        <title>Florfenicol resistance in Enterobacteriaceae and whole-genome sequence analysis of florfenicol-resistant Leclercia adecarboxylata strain R25.</title>
        <authorList>
            <person name="Bao Q."/>
            <person name="Ying Y."/>
        </authorList>
    </citation>
    <scope>NUCLEOTIDE SEQUENCE [LARGE SCALE GENOMIC DNA]</scope>
    <source>
        <strain evidence="2 3">R25</strain>
    </source>
</reference>
<proteinExistence type="predicted"/>
<dbReference type="AlphaFoldDB" id="A0AAP9DE60"/>
<evidence type="ECO:0000313" key="3">
    <source>
        <dbReference type="Proteomes" id="UP000317812"/>
    </source>
</evidence>
<protein>
    <submittedName>
        <fullName evidence="2">Uncharacterized protein</fullName>
    </submittedName>
</protein>
<dbReference type="EMBL" id="CP035382">
    <property type="protein sequence ID" value="QDK21184.1"/>
    <property type="molecule type" value="Genomic_DNA"/>
</dbReference>
<gene>
    <name evidence="2" type="ORF">ES815_02240</name>
</gene>
<organism evidence="2 3">
    <name type="scientific">Leclercia adecarboxylata</name>
    <dbReference type="NCBI Taxonomy" id="83655"/>
    <lineage>
        <taxon>Bacteria</taxon>
        <taxon>Pseudomonadati</taxon>
        <taxon>Pseudomonadota</taxon>
        <taxon>Gammaproteobacteria</taxon>
        <taxon>Enterobacterales</taxon>
        <taxon>Enterobacteriaceae</taxon>
        <taxon>Leclercia</taxon>
    </lineage>
</organism>
<evidence type="ECO:0000313" key="2">
    <source>
        <dbReference type="EMBL" id="QDK21184.1"/>
    </source>
</evidence>
<feature type="transmembrane region" description="Helical" evidence="1">
    <location>
        <begin position="12"/>
        <end position="31"/>
    </location>
</feature>
<accession>A0AAP9DE60</accession>